<protein>
    <recommendedName>
        <fullName evidence="4">HypA-like protein</fullName>
    </recommendedName>
</protein>
<dbReference type="Proteomes" id="UP001172673">
    <property type="component" value="Unassembled WGS sequence"/>
</dbReference>
<sequence length="430" mass="49271">MATPYRIVLGPQDMGNFHRKTYDPITAAKVSELLQRNLESFDIIFRGARHNHIVHFLLTLYALGATPDEMDKAYDREAAYQRPRFPVDDRVVSAMADSTKLKDYLGQQPQYSNFLLFFQREIEAMEVKETLEKHLFADTEHAARMLPRVFTSIFHGYLHLGFAFEFNQPAIVAEALSMVCVNDAESTKIEPIFARSETLAGGPRQPGQKSLRRLMEEVRGDEILKRSIEGPYVRDRSKNIADNAMTQIVKYTAQYSISDEQLEGRLDEMVDTCSVLLATRPSRIPPGEPHKIDFILFHTVNTLVLMPTLVQHQWISRENAIRLMEWAGRLHLLHYVAETAPPLSTAKLDIYPSLRSWDQVIHLAINHPSDDGHLVKNIRALAWGEQVMSKNYEDARHIMHPGSWLKLANLVVDTVPYDAKASDERWLLHF</sequence>
<keyword evidence="3" id="KW-1185">Reference proteome</keyword>
<name>A0AA38XIE5_9EURO</name>
<dbReference type="GO" id="GO:0016491">
    <property type="term" value="F:oxidoreductase activity"/>
    <property type="evidence" value="ECO:0007669"/>
    <property type="project" value="UniProtKB-KW"/>
</dbReference>
<dbReference type="Pfam" id="PF14027">
    <property type="entry name" value="Questin_oxidase"/>
    <property type="match status" value="1"/>
</dbReference>
<accession>A0AA38XIE5</accession>
<dbReference type="PANTHER" id="PTHR35870:SF1">
    <property type="entry name" value="PROTEIN, PUTATIVE (AFU_ORTHOLOGUE AFUA_5G03330)-RELATED"/>
    <property type="match status" value="1"/>
</dbReference>
<dbReference type="AlphaFoldDB" id="A0AA38XIE5"/>
<evidence type="ECO:0000256" key="1">
    <source>
        <dbReference type="ARBA" id="ARBA00023002"/>
    </source>
</evidence>
<evidence type="ECO:0000313" key="3">
    <source>
        <dbReference type="Proteomes" id="UP001172673"/>
    </source>
</evidence>
<dbReference type="PANTHER" id="PTHR35870">
    <property type="entry name" value="PROTEIN, PUTATIVE (AFU_ORTHOLOGUE AFUA_5G03330)-RELATED"/>
    <property type="match status" value="1"/>
</dbReference>
<keyword evidence="1" id="KW-0560">Oxidoreductase</keyword>
<evidence type="ECO:0000313" key="2">
    <source>
        <dbReference type="EMBL" id="KAJ9614042.1"/>
    </source>
</evidence>
<dbReference type="EMBL" id="JAPDRK010000003">
    <property type="protein sequence ID" value="KAJ9614042.1"/>
    <property type="molecule type" value="Genomic_DNA"/>
</dbReference>
<dbReference type="InterPro" id="IPR025337">
    <property type="entry name" value="Questin_oxidase-like"/>
</dbReference>
<proteinExistence type="predicted"/>
<evidence type="ECO:0008006" key="4">
    <source>
        <dbReference type="Google" id="ProtNLM"/>
    </source>
</evidence>
<organism evidence="2 3">
    <name type="scientific">Cladophialophora chaetospira</name>
    <dbReference type="NCBI Taxonomy" id="386627"/>
    <lineage>
        <taxon>Eukaryota</taxon>
        <taxon>Fungi</taxon>
        <taxon>Dikarya</taxon>
        <taxon>Ascomycota</taxon>
        <taxon>Pezizomycotina</taxon>
        <taxon>Eurotiomycetes</taxon>
        <taxon>Chaetothyriomycetidae</taxon>
        <taxon>Chaetothyriales</taxon>
        <taxon>Herpotrichiellaceae</taxon>
        <taxon>Cladophialophora</taxon>
    </lineage>
</organism>
<reference evidence="2" key="1">
    <citation type="submission" date="2022-10" db="EMBL/GenBank/DDBJ databases">
        <title>Culturing micro-colonial fungi from biological soil crusts in the Mojave desert and describing Neophaeococcomyces mojavensis, and introducing the new genera and species Taxawa tesnikishii.</title>
        <authorList>
            <person name="Kurbessoian T."/>
            <person name="Stajich J.E."/>
        </authorList>
    </citation>
    <scope>NUCLEOTIDE SEQUENCE</scope>
    <source>
        <strain evidence="2">TK_41</strain>
    </source>
</reference>
<gene>
    <name evidence="2" type="ORF">H2200_002178</name>
</gene>
<comment type="caution">
    <text evidence="2">The sequence shown here is derived from an EMBL/GenBank/DDBJ whole genome shotgun (WGS) entry which is preliminary data.</text>
</comment>